<dbReference type="SMART" id="SM00034">
    <property type="entry name" value="CLECT"/>
    <property type="match status" value="1"/>
</dbReference>
<evidence type="ECO:0000256" key="2">
    <source>
        <dbReference type="ARBA" id="ARBA00022734"/>
    </source>
</evidence>
<dbReference type="AlphaFoldDB" id="A0A493TGX6"/>
<dbReference type="Proteomes" id="UP000016666">
    <property type="component" value="Unassembled WGS sequence"/>
</dbReference>
<evidence type="ECO:0000313" key="6">
    <source>
        <dbReference type="Ensembl" id="ENSAPLP00000025142.1"/>
    </source>
</evidence>
<evidence type="ECO:0000256" key="3">
    <source>
        <dbReference type="SAM" id="MobiDB-lite"/>
    </source>
</evidence>
<name>A0A493TGX6_ANAPP</name>
<keyword evidence="7" id="KW-1185">Reference proteome</keyword>
<dbReference type="GeneTree" id="ENSGT00940000162705"/>
<dbReference type="Ensembl" id="ENSAPLT00000020863.1">
    <property type="protein sequence ID" value="ENSAPLP00000025142.1"/>
    <property type="gene ID" value="ENSAPLG00000023223.1"/>
</dbReference>
<evidence type="ECO:0000313" key="7">
    <source>
        <dbReference type="Proteomes" id="UP000016666"/>
    </source>
</evidence>
<dbReference type="Gene3D" id="3.10.100.10">
    <property type="entry name" value="Mannose-Binding Protein A, subunit A"/>
    <property type="match status" value="1"/>
</dbReference>
<accession>A0A493TGX6</accession>
<keyword evidence="4" id="KW-0812">Transmembrane</keyword>
<protein>
    <recommendedName>
        <fullName evidence="5">C-type lectin domain-containing protein</fullName>
    </recommendedName>
</protein>
<dbReference type="GO" id="GO:0005886">
    <property type="term" value="C:plasma membrane"/>
    <property type="evidence" value="ECO:0007669"/>
    <property type="project" value="UniProtKB-SubCell"/>
</dbReference>
<reference evidence="6" key="3">
    <citation type="submission" date="2025-09" db="UniProtKB">
        <authorList>
            <consortium name="Ensembl"/>
        </authorList>
    </citation>
    <scope>IDENTIFICATION</scope>
</reference>
<dbReference type="PANTHER" id="PTHR45710">
    <property type="entry name" value="C-TYPE LECTIN DOMAIN-CONTAINING PROTEIN 180"/>
    <property type="match status" value="1"/>
</dbReference>
<feature type="region of interest" description="Disordered" evidence="3">
    <location>
        <begin position="1"/>
        <end position="37"/>
    </location>
</feature>
<dbReference type="InterPro" id="IPR001304">
    <property type="entry name" value="C-type_lectin-like"/>
</dbReference>
<keyword evidence="2" id="KW-0430">Lectin</keyword>
<proteinExistence type="predicted"/>
<dbReference type="CDD" id="cd03593">
    <property type="entry name" value="CLECT_NK_receptors_like"/>
    <property type="match status" value="1"/>
</dbReference>
<dbReference type="InterPro" id="IPR016187">
    <property type="entry name" value="CTDL_fold"/>
</dbReference>
<reference evidence="7" key="1">
    <citation type="submission" date="2017-10" db="EMBL/GenBank/DDBJ databases">
        <title>A new Pekin duck reference genome.</title>
        <authorList>
            <person name="Hou Z.-C."/>
            <person name="Zhou Z.-K."/>
            <person name="Zhu F."/>
            <person name="Hou S.-S."/>
        </authorList>
    </citation>
    <scope>NUCLEOTIDE SEQUENCE [LARGE SCALE GENOMIC DNA]</scope>
</reference>
<dbReference type="InterPro" id="IPR033992">
    <property type="entry name" value="NKR-like_CTLD"/>
</dbReference>
<organism evidence="6 7">
    <name type="scientific">Anas platyrhynchos platyrhynchos</name>
    <name type="common">Northern mallard</name>
    <dbReference type="NCBI Taxonomy" id="8840"/>
    <lineage>
        <taxon>Eukaryota</taxon>
        <taxon>Metazoa</taxon>
        <taxon>Chordata</taxon>
        <taxon>Craniata</taxon>
        <taxon>Vertebrata</taxon>
        <taxon>Euteleostomi</taxon>
        <taxon>Archelosauria</taxon>
        <taxon>Archosauria</taxon>
        <taxon>Dinosauria</taxon>
        <taxon>Saurischia</taxon>
        <taxon>Theropoda</taxon>
        <taxon>Coelurosauria</taxon>
        <taxon>Aves</taxon>
        <taxon>Neognathae</taxon>
        <taxon>Galloanserae</taxon>
        <taxon>Anseriformes</taxon>
        <taxon>Anatidae</taxon>
        <taxon>Anatinae</taxon>
        <taxon>Anas</taxon>
    </lineage>
</organism>
<feature type="transmembrane region" description="Helical" evidence="4">
    <location>
        <begin position="46"/>
        <end position="68"/>
    </location>
</feature>
<dbReference type="GO" id="GO:0030246">
    <property type="term" value="F:carbohydrate binding"/>
    <property type="evidence" value="ECO:0007669"/>
    <property type="project" value="UniProtKB-KW"/>
</dbReference>
<dbReference type="InterPro" id="IPR050828">
    <property type="entry name" value="C-type_lectin/matrix_domain"/>
</dbReference>
<dbReference type="PROSITE" id="PS50041">
    <property type="entry name" value="C_TYPE_LECTIN_2"/>
    <property type="match status" value="1"/>
</dbReference>
<reference evidence="6" key="2">
    <citation type="submission" date="2025-08" db="UniProtKB">
        <authorList>
            <consortium name="Ensembl"/>
        </authorList>
    </citation>
    <scope>IDENTIFICATION</scope>
</reference>
<keyword evidence="4" id="KW-0472">Membrane</keyword>
<feature type="domain" description="C-type lectin" evidence="5">
    <location>
        <begin position="90"/>
        <end position="180"/>
    </location>
</feature>
<dbReference type="SUPFAM" id="SSF56436">
    <property type="entry name" value="C-type lectin-like"/>
    <property type="match status" value="1"/>
</dbReference>
<keyword evidence="4" id="KW-1133">Transmembrane helix</keyword>
<dbReference type="Pfam" id="PF00059">
    <property type="entry name" value="Lectin_C"/>
    <property type="match status" value="1"/>
</dbReference>
<sequence length="227" mass="25494">MGKGAQEKNHPDQEEVLNPPRDEEKQCKWDSSPHGMGRKCRRVQQLLAPLCVVLSVLVLTLLVALVVVQQQSHSSHPQFSRVCPDKWIGFQSKCYYFSEDESNWNNSLENCKAMEASLTSIDSQEELAFIKRFKGQANHWFGLHDEDNSQWRWTNGAAFNNWSVPPPVGVGCFGLAIRAGVLIGSGMASFGTGTFSCHRTAGFPWEAWCGPRMLRSEPLLNLERCPL</sequence>
<dbReference type="InterPro" id="IPR016186">
    <property type="entry name" value="C-type_lectin-like/link_sf"/>
</dbReference>
<feature type="compositionally biased region" description="Basic and acidic residues" evidence="3">
    <location>
        <begin position="1"/>
        <end position="13"/>
    </location>
</feature>
<evidence type="ECO:0000256" key="4">
    <source>
        <dbReference type="SAM" id="Phobius"/>
    </source>
</evidence>
<dbReference type="PANTHER" id="PTHR45710:SF26">
    <property type="entry name" value="RH26557P"/>
    <property type="match status" value="1"/>
</dbReference>
<comment type="subcellular location">
    <subcellularLocation>
        <location evidence="1">Cell membrane</location>
        <topology evidence="1">Single-pass type II membrane protein</topology>
    </subcellularLocation>
</comment>
<evidence type="ECO:0000259" key="5">
    <source>
        <dbReference type="PROSITE" id="PS50041"/>
    </source>
</evidence>
<evidence type="ECO:0000256" key="1">
    <source>
        <dbReference type="ARBA" id="ARBA00004401"/>
    </source>
</evidence>